<comment type="similarity">
    <text evidence="3">Belongs to the DNA photolyase class-1 family.</text>
</comment>
<feature type="compositionally biased region" description="Basic and acidic residues" evidence="8">
    <location>
        <begin position="230"/>
        <end position="244"/>
    </location>
</feature>
<dbReference type="PRINTS" id="PR00147">
    <property type="entry name" value="DNAPHOTLYASE"/>
</dbReference>
<accession>A0ABU9GHY0</accession>
<name>A0ABU9GHY0_COBMA</name>
<dbReference type="InterPro" id="IPR014729">
    <property type="entry name" value="Rossmann-like_a/b/a_fold"/>
</dbReference>
<dbReference type="Gene3D" id="3.40.50.620">
    <property type="entry name" value="HUPs"/>
    <property type="match status" value="1"/>
</dbReference>
<dbReference type="Gene3D" id="1.10.579.10">
    <property type="entry name" value="DNA Cyclobutane Dipyrimidine Photolyase, subunit A, domain 3"/>
    <property type="match status" value="1"/>
</dbReference>
<keyword evidence="6 7" id="KW-0157">Chromophore</keyword>
<dbReference type="Gene3D" id="1.25.40.80">
    <property type="match status" value="1"/>
</dbReference>
<evidence type="ECO:0000256" key="8">
    <source>
        <dbReference type="SAM" id="MobiDB-lite"/>
    </source>
</evidence>
<keyword evidence="11" id="KW-1185">Reference proteome</keyword>
<protein>
    <submittedName>
        <fullName evidence="10">Deoxyribodipyrimidine photo-lyase</fullName>
        <ecNumber evidence="10">4.1.99.3</ecNumber>
    </submittedName>
</protein>
<evidence type="ECO:0000256" key="4">
    <source>
        <dbReference type="ARBA" id="ARBA00022630"/>
    </source>
</evidence>
<dbReference type="SUPFAM" id="SSF48173">
    <property type="entry name" value="Cryptochrome/photolyase FAD-binding domain"/>
    <property type="match status" value="1"/>
</dbReference>
<evidence type="ECO:0000313" key="11">
    <source>
        <dbReference type="Proteomes" id="UP001378242"/>
    </source>
</evidence>
<keyword evidence="10" id="KW-0456">Lyase</keyword>
<dbReference type="InterPro" id="IPR036155">
    <property type="entry name" value="Crypto/Photolyase_N_sf"/>
</dbReference>
<comment type="cofactor">
    <cofactor evidence="1">
        <name>(6R)-5,10-methylene-5,6,7,8-tetrahydrofolate</name>
        <dbReference type="ChEBI" id="CHEBI:15636"/>
    </cofactor>
</comment>
<proteinExistence type="inferred from homology"/>
<dbReference type="Pfam" id="PF03441">
    <property type="entry name" value="FAD_binding_7"/>
    <property type="match status" value="1"/>
</dbReference>
<evidence type="ECO:0000256" key="1">
    <source>
        <dbReference type="ARBA" id="ARBA00001932"/>
    </source>
</evidence>
<comment type="similarity">
    <text evidence="7">Belongs to the DNA photolyase family.</text>
</comment>
<evidence type="ECO:0000256" key="2">
    <source>
        <dbReference type="ARBA" id="ARBA00001974"/>
    </source>
</evidence>
<comment type="cofactor">
    <cofactor evidence="2">
        <name>FAD</name>
        <dbReference type="ChEBI" id="CHEBI:57692"/>
    </cofactor>
</comment>
<dbReference type="GO" id="GO:0003904">
    <property type="term" value="F:deoxyribodipyrimidine photo-lyase activity"/>
    <property type="evidence" value="ECO:0007669"/>
    <property type="project" value="UniProtKB-EC"/>
</dbReference>
<evidence type="ECO:0000259" key="9">
    <source>
        <dbReference type="PROSITE" id="PS51645"/>
    </source>
</evidence>
<dbReference type="RefSeq" id="WP_341542597.1">
    <property type="nucleotide sequence ID" value="NZ_JBAKAP010000014.1"/>
</dbReference>
<dbReference type="InterPro" id="IPR005101">
    <property type="entry name" value="Cryptochr/Photolyase_FAD-bd"/>
</dbReference>
<dbReference type="SUPFAM" id="SSF52425">
    <property type="entry name" value="Cryptochrome/photolyase, N-terminal domain"/>
    <property type="match status" value="1"/>
</dbReference>
<reference evidence="10 11" key="1">
    <citation type="submission" date="2024-02" db="EMBL/GenBank/DDBJ databases">
        <title>Bacteria isolated from the canopy kelp, Nereocystis luetkeana.</title>
        <authorList>
            <person name="Pfister C.A."/>
            <person name="Younker I.T."/>
            <person name="Light S.H."/>
        </authorList>
    </citation>
    <scope>NUCLEOTIDE SEQUENCE [LARGE SCALE GENOMIC DNA]</scope>
    <source>
        <strain evidence="10 11">TI.5.07</strain>
    </source>
</reference>
<feature type="compositionally biased region" description="Low complexity" evidence="8">
    <location>
        <begin position="1"/>
        <end position="17"/>
    </location>
</feature>
<evidence type="ECO:0000256" key="6">
    <source>
        <dbReference type="ARBA" id="ARBA00022991"/>
    </source>
</evidence>
<dbReference type="PROSITE" id="PS51645">
    <property type="entry name" value="PHR_CRY_ALPHA_BETA"/>
    <property type="match status" value="1"/>
</dbReference>
<feature type="region of interest" description="Disordered" evidence="8">
    <location>
        <begin position="1"/>
        <end position="30"/>
    </location>
</feature>
<evidence type="ECO:0000313" key="10">
    <source>
        <dbReference type="EMBL" id="MEL0617734.1"/>
    </source>
</evidence>
<dbReference type="Proteomes" id="UP001378242">
    <property type="component" value="Unassembled WGS sequence"/>
</dbReference>
<dbReference type="Pfam" id="PF00875">
    <property type="entry name" value="DNA_photolyase"/>
    <property type="match status" value="1"/>
</dbReference>
<dbReference type="InterPro" id="IPR002081">
    <property type="entry name" value="Cryptochrome/DNA_photolyase_1"/>
</dbReference>
<dbReference type="EC" id="4.1.99.3" evidence="10"/>
<feature type="region of interest" description="Disordered" evidence="8">
    <location>
        <begin position="224"/>
        <end position="244"/>
    </location>
</feature>
<dbReference type="PANTHER" id="PTHR11455">
    <property type="entry name" value="CRYPTOCHROME"/>
    <property type="match status" value="1"/>
</dbReference>
<feature type="domain" description="Photolyase/cryptochrome alpha/beta" evidence="9">
    <location>
        <begin position="33"/>
        <end position="165"/>
    </location>
</feature>
<dbReference type="InterPro" id="IPR018394">
    <property type="entry name" value="DNA_photolyase_1_CS_C"/>
</dbReference>
<sequence>MPAPSPTSRTSTASRSPGTDTESGADSDASRQPLQLVWLRSDLRVHDNTALSQAAARGPVVAVVIPCYAQWMTHGHGANKLDFLRRGLHVLQQALAGHHIPLKVLDCDTFAEVPEALATLCTQLGAQALHFNDEYAVNERERDRLVRARLADSDIRLHRYTDMLAFTPGELLTGKGDYYGVFTPFSKRWHKEIDARRLALNEAPPVQNAPRDAEGREISGDVIPALPDTHSVDVEHGPSEPLEAERWPAGEDAAQERLERFMTFRARRYHEQRDLPATRGTSELSPYLALGMISARQCYAAVLAENGSLADGDVGLTTWVNELIWREFYQHILVGFPRVNRHRPFQRHTEALQWRDDDAGFAAWCEGRTGYPIVDAAMRQLVETGWMHNRLRMVTAMFLTKHLLIDWRRGEAYFLAHLVDGELGANNGGWQWAASTGTDAAPYFRIFNPTTQGQRFDKDGDFIASFVPELAELPAKRRHQPTADDCHACGYPRPIVDHKAARQRALDAFKALTRSE</sequence>
<dbReference type="InterPro" id="IPR006050">
    <property type="entry name" value="DNA_photolyase_N"/>
</dbReference>
<comment type="caution">
    <text evidence="10">The sequence shown here is derived from an EMBL/GenBank/DDBJ whole genome shotgun (WGS) entry which is preliminary data.</text>
</comment>
<dbReference type="PROSITE" id="PS00394">
    <property type="entry name" value="DNA_PHOTOLYASES_1_1"/>
    <property type="match status" value="1"/>
</dbReference>
<evidence type="ECO:0000256" key="3">
    <source>
        <dbReference type="ARBA" id="ARBA00005862"/>
    </source>
</evidence>
<organism evidence="10 11">
    <name type="scientific">Cobetia marina</name>
    <name type="common">Deleya marina</name>
    <dbReference type="NCBI Taxonomy" id="28258"/>
    <lineage>
        <taxon>Bacteria</taxon>
        <taxon>Pseudomonadati</taxon>
        <taxon>Pseudomonadota</taxon>
        <taxon>Gammaproteobacteria</taxon>
        <taxon>Oceanospirillales</taxon>
        <taxon>Halomonadaceae</taxon>
        <taxon>Cobetia</taxon>
    </lineage>
</organism>
<dbReference type="EMBL" id="JBAKAP010000014">
    <property type="protein sequence ID" value="MEL0617734.1"/>
    <property type="molecule type" value="Genomic_DNA"/>
</dbReference>
<keyword evidence="4 7" id="KW-0285">Flavoprotein</keyword>
<evidence type="ECO:0000256" key="7">
    <source>
        <dbReference type="RuleBase" id="RU004182"/>
    </source>
</evidence>
<keyword evidence="5 7" id="KW-0274">FAD</keyword>
<evidence type="ECO:0000256" key="5">
    <source>
        <dbReference type="ARBA" id="ARBA00022827"/>
    </source>
</evidence>
<gene>
    <name evidence="10" type="primary">phrB</name>
    <name evidence="10" type="ORF">V6243_12955</name>
</gene>
<dbReference type="PANTHER" id="PTHR11455:SF9">
    <property type="entry name" value="CRYPTOCHROME CIRCADIAN CLOCK 5 ISOFORM X1"/>
    <property type="match status" value="1"/>
</dbReference>
<dbReference type="InterPro" id="IPR036134">
    <property type="entry name" value="Crypto/Photolyase_FAD-like_sf"/>
</dbReference>
<dbReference type="NCBIfam" id="NF007955">
    <property type="entry name" value="PRK10674.1"/>
    <property type="match status" value="1"/>
</dbReference>